<evidence type="ECO:0000256" key="2">
    <source>
        <dbReference type="ARBA" id="ARBA00009023"/>
    </source>
</evidence>
<comment type="caution">
    <text evidence="5">The sequence shown here is derived from an EMBL/GenBank/DDBJ whole genome shotgun (WGS) entry which is preliminary data.</text>
</comment>
<dbReference type="GO" id="GO:0030288">
    <property type="term" value="C:outer membrane-bounded periplasmic space"/>
    <property type="evidence" value="ECO:0007669"/>
    <property type="project" value="InterPro"/>
</dbReference>
<dbReference type="Pfam" id="PF03480">
    <property type="entry name" value="DctP"/>
    <property type="match status" value="1"/>
</dbReference>
<name>A0A3S4B3X6_9BRAD</name>
<keyword evidence="4" id="KW-0732">Signal</keyword>
<evidence type="ECO:0000256" key="1">
    <source>
        <dbReference type="ARBA" id="ARBA00004196"/>
    </source>
</evidence>
<dbReference type="AlphaFoldDB" id="A0A3S4B3X6"/>
<dbReference type="NCBIfam" id="NF037995">
    <property type="entry name" value="TRAP_S1"/>
    <property type="match status" value="1"/>
</dbReference>
<dbReference type="Gene3D" id="3.40.190.170">
    <property type="entry name" value="Bacterial extracellular solute-binding protein, family 7"/>
    <property type="match status" value="1"/>
</dbReference>
<accession>A0A3S4B3X6</accession>
<organism evidence="5 6">
    <name type="scientific">Rhodoplanes serenus</name>
    <dbReference type="NCBI Taxonomy" id="200615"/>
    <lineage>
        <taxon>Bacteria</taxon>
        <taxon>Pseudomonadati</taxon>
        <taxon>Pseudomonadota</taxon>
        <taxon>Alphaproteobacteria</taxon>
        <taxon>Hyphomicrobiales</taxon>
        <taxon>Nitrobacteraceae</taxon>
        <taxon>Rhodoplanes</taxon>
    </lineage>
</organism>
<evidence type="ECO:0000313" key="5">
    <source>
        <dbReference type="EMBL" id="VCU11046.1"/>
    </source>
</evidence>
<dbReference type="InterPro" id="IPR004682">
    <property type="entry name" value="TRAP_DctP"/>
</dbReference>
<keyword evidence="6" id="KW-1185">Reference proteome</keyword>
<dbReference type="InterPro" id="IPR038404">
    <property type="entry name" value="TRAP_DctP_sf"/>
</dbReference>
<dbReference type="NCBIfam" id="TIGR00787">
    <property type="entry name" value="dctP"/>
    <property type="match status" value="1"/>
</dbReference>
<dbReference type="EMBL" id="UWOC01000187">
    <property type="protein sequence ID" value="VCU11046.1"/>
    <property type="molecule type" value="Genomic_DNA"/>
</dbReference>
<sequence>MTDLVTSTRPSRRAVLAGTAATVFIGTRARAADIRWRLGLSQPVDSPNFIRLKEMTDRVRTETNGRLDISMHGGGVLGSDTKMLGMLQSGEIEMYNAGNVLGPIVPVTEMPGLPFTFKSPAEVFKALDGDLGDYIRAELLAKGIYAFRWGGDNGFHHLTTSTKPIRTVEDLAGMTMRTPVQEMTVDFFAALGAVPKKFPLSQLYQVLKDKVCDAQTDPLFLIVLMKLYEVQTYLSLTNHWWSGFTFTANAAAWKSLPDDLKAVVERNVRISALAQREDVARATAAAIGILESKGMVVNQCDVSGFKKPLGAFYAKWKGIYGAKAWALLEAHVGKLV</sequence>
<gene>
    <name evidence="5" type="primary">yiaO</name>
    <name evidence="5" type="ORF">RHODGE_RHODGE_04250</name>
</gene>
<reference evidence="6" key="1">
    <citation type="submission" date="2018-10" db="EMBL/GenBank/DDBJ databases">
        <authorList>
            <person name="Peiro R."/>
            <person name="Begona"/>
            <person name="Cbmso G."/>
            <person name="Lopez M."/>
            <person name="Gonzalez S."/>
            <person name="Sacristan E."/>
            <person name="Castillo E."/>
        </authorList>
    </citation>
    <scope>NUCLEOTIDE SEQUENCE [LARGE SCALE GENOMIC DNA]</scope>
</reference>
<dbReference type="OrthoDB" id="8016675at2"/>
<keyword evidence="3" id="KW-0813">Transport</keyword>
<dbReference type="GO" id="GO:0055085">
    <property type="term" value="P:transmembrane transport"/>
    <property type="evidence" value="ECO:0007669"/>
    <property type="project" value="InterPro"/>
</dbReference>
<proteinExistence type="inferred from homology"/>
<evidence type="ECO:0000313" key="6">
    <source>
        <dbReference type="Proteomes" id="UP000289200"/>
    </source>
</evidence>
<evidence type="ECO:0000256" key="4">
    <source>
        <dbReference type="ARBA" id="ARBA00022729"/>
    </source>
</evidence>
<dbReference type="Proteomes" id="UP000289200">
    <property type="component" value="Unassembled WGS sequence"/>
</dbReference>
<dbReference type="RefSeq" id="WP_129611072.1">
    <property type="nucleotide sequence ID" value="NZ_UWOC01000187.1"/>
</dbReference>
<dbReference type="PANTHER" id="PTHR33376:SF4">
    <property type="entry name" value="SIALIC ACID-BINDING PERIPLASMIC PROTEIN SIAP"/>
    <property type="match status" value="1"/>
</dbReference>
<dbReference type="CDD" id="cd13603">
    <property type="entry name" value="PBP2_TRAP_Siap_TeaA_like"/>
    <property type="match status" value="1"/>
</dbReference>
<protein>
    <submittedName>
        <fullName evidence="5">2,3-diketo-L-gulonate-binding periplasmic protein YiaO</fullName>
    </submittedName>
</protein>
<comment type="similarity">
    <text evidence="2">Belongs to the bacterial solute-binding protein 7 family.</text>
</comment>
<dbReference type="PANTHER" id="PTHR33376">
    <property type="match status" value="1"/>
</dbReference>
<evidence type="ECO:0000256" key="3">
    <source>
        <dbReference type="ARBA" id="ARBA00022448"/>
    </source>
</evidence>
<dbReference type="InterPro" id="IPR018389">
    <property type="entry name" value="DctP_fam"/>
</dbReference>
<comment type="subcellular location">
    <subcellularLocation>
        <location evidence="1">Cell envelope</location>
    </subcellularLocation>
</comment>